<dbReference type="HOGENOM" id="CLU_105124_0_0_1"/>
<name>A0A067SBN0_GALM3</name>
<protein>
    <submittedName>
        <fullName evidence="1">Uncharacterized protein</fullName>
    </submittedName>
</protein>
<proteinExistence type="predicted"/>
<reference evidence="2" key="1">
    <citation type="journal article" date="2014" name="Proc. Natl. Acad. Sci. U.S.A.">
        <title>Extensive sampling of basidiomycete genomes demonstrates inadequacy of the white-rot/brown-rot paradigm for wood decay fungi.</title>
        <authorList>
            <person name="Riley R."/>
            <person name="Salamov A.A."/>
            <person name="Brown D.W."/>
            <person name="Nagy L.G."/>
            <person name="Floudas D."/>
            <person name="Held B.W."/>
            <person name="Levasseur A."/>
            <person name="Lombard V."/>
            <person name="Morin E."/>
            <person name="Otillar R."/>
            <person name="Lindquist E.A."/>
            <person name="Sun H."/>
            <person name="LaButti K.M."/>
            <person name="Schmutz J."/>
            <person name="Jabbour D."/>
            <person name="Luo H."/>
            <person name="Baker S.E."/>
            <person name="Pisabarro A.G."/>
            <person name="Walton J.D."/>
            <person name="Blanchette R.A."/>
            <person name="Henrissat B."/>
            <person name="Martin F."/>
            <person name="Cullen D."/>
            <person name="Hibbett D.S."/>
            <person name="Grigoriev I.V."/>
        </authorList>
    </citation>
    <scope>NUCLEOTIDE SEQUENCE [LARGE SCALE GENOMIC DNA]</scope>
    <source>
        <strain evidence="2">CBS 339.88</strain>
    </source>
</reference>
<sequence length="149" mass="16978">MPVAIVRVVNNTSRTVNYQNTRTGYNVTVPPRPRHWDGNRFPSSNFSNDTTPFRGTGRVEVWLSDTSDATKKGPTVEISDHNWRFSFIGPYILRLDEAFDGRTTRCAFTVLRHRNWLKFEPGFITSQSLGAAGIVAAQNFMAIFWQHNV</sequence>
<evidence type="ECO:0000313" key="1">
    <source>
        <dbReference type="EMBL" id="KDR68276.1"/>
    </source>
</evidence>
<organism evidence="1 2">
    <name type="scientific">Galerina marginata (strain CBS 339.88)</name>
    <dbReference type="NCBI Taxonomy" id="685588"/>
    <lineage>
        <taxon>Eukaryota</taxon>
        <taxon>Fungi</taxon>
        <taxon>Dikarya</taxon>
        <taxon>Basidiomycota</taxon>
        <taxon>Agaricomycotina</taxon>
        <taxon>Agaricomycetes</taxon>
        <taxon>Agaricomycetidae</taxon>
        <taxon>Agaricales</taxon>
        <taxon>Agaricineae</taxon>
        <taxon>Strophariaceae</taxon>
        <taxon>Galerina</taxon>
    </lineage>
</organism>
<dbReference type="AlphaFoldDB" id="A0A067SBN0"/>
<gene>
    <name evidence="1" type="ORF">GALMADRAFT_215940</name>
</gene>
<dbReference type="EMBL" id="KL142409">
    <property type="protein sequence ID" value="KDR68276.1"/>
    <property type="molecule type" value="Genomic_DNA"/>
</dbReference>
<dbReference type="Proteomes" id="UP000027222">
    <property type="component" value="Unassembled WGS sequence"/>
</dbReference>
<keyword evidence="2" id="KW-1185">Reference proteome</keyword>
<dbReference type="OrthoDB" id="2303397at2759"/>
<evidence type="ECO:0000313" key="2">
    <source>
        <dbReference type="Proteomes" id="UP000027222"/>
    </source>
</evidence>
<accession>A0A067SBN0</accession>